<organism evidence="2 3">
    <name type="scientific">Corchorus capsularis</name>
    <name type="common">Jute</name>
    <dbReference type="NCBI Taxonomy" id="210143"/>
    <lineage>
        <taxon>Eukaryota</taxon>
        <taxon>Viridiplantae</taxon>
        <taxon>Streptophyta</taxon>
        <taxon>Embryophyta</taxon>
        <taxon>Tracheophyta</taxon>
        <taxon>Spermatophyta</taxon>
        <taxon>Magnoliopsida</taxon>
        <taxon>eudicotyledons</taxon>
        <taxon>Gunneridae</taxon>
        <taxon>Pentapetalae</taxon>
        <taxon>rosids</taxon>
        <taxon>malvids</taxon>
        <taxon>Malvales</taxon>
        <taxon>Malvaceae</taxon>
        <taxon>Grewioideae</taxon>
        <taxon>Apeibeae</taxon>
        <taxon>Corchorus</taxon>
    </lineage>
</organism>
<dbReference type="AlphaFoldDB" id="A0A1R3KK70"/>
<evidence type="ECO:0000313" key="2">
    <source>
        <dbReference type="EMBL" id="OMP07459.1"/>
    </source>
</evidence>
<dbReference type="PANTHER" id="PTHR42704">
    <property type="entry name" value="RIBULOSE BISPHOSPHATE CARBOXYLASE"/>
    <property type="match status" value="1"/>
</dbReference>
<reference evidence="2 3" key="1">
    <citation type="submission" date="2013-09" db="EMBL/GenBank/DDBJ databases">
        <title>Corchorus capsularis genome sequencing.</title>
        <authorList>
            <person name="Alam M."/>
            <person name="Haque M.S."/>
            <person name="Islam M.S."/>
            <person name="Emdad E.M."/>
            <person name="Islam M.M."/>
            <person name="Ahmed B."/>
            <person name="Halim A."/>
            <person name="Hossen Q.M.M."/>
            <person name="Hossain M.Z."/>
            <person name="Ahmed R."/>
            <person name="Khan M.M."/>
            <person name="Islam R."/>
            <person name="Rashid M.M."/>
            <person name="Khan S.A."/>
            <person name="Rahman M.S."/>
            <person name="Alam M."/>
        </authorList>
    </citation>
    <scope>NUCLEOTIDE SEQUENCE [LARGE SCALE GENOMIC DNA]</scope>
    <source>
        <strain evidence="3">cv. CVL-1</strain>
        <tissue evidence="2">Whole seedling</tissue>
    </source>
</reference>
<accession>A0A1R3KK70</accession>
<comment type="caution">
    <text evidence="2">The sequence shown here is derived from an EMBL/GenBank/DDBJ whole genome shotgun (WGS) entry which is preliminary data.</text>
</comment>
<dbReference type="OrthoDB" id="563909at2759"/>
<dbReference type="EMBL" id="AWWV01004410">
    <property type="protein sequence ID" value="OMP07459.1"/>
    <property type="molecule type" value="Genomic_DNA"/>
</dbReference>
<feature type="non-terminal residue" evidence="2">
    <location>
        <position position="35"/>
    </location>
</feature>
<dbReference type="SUPFAM" id="SSF51649">
    <property type="entry name" value="RuBisCo, C-terminal domain"/>
    <property type="match status" value="1"/>
</dbReference>
<sequence>AETGEIKGHYLNATAGTCEEMIKRAVFARELGVPI</sequence>
<dbReference type="STRING" id="210143.A0A1R3KK70"/>
<evidence type="ECO:0000313" key="3">
    <source>
        <dbReference type="Proteomes" id="UP000188268"/>
    </source>
</evidence>
<dbReference type="Pfam" id="PF00016">
    <property type="entry name" value="RuBisCO_large"/>
    <property type="match status" value="1"/>
</dbReference>
<dbReference type="GO" id="GO:0016984">
    <property type="term" value="F:ribulose-bisphosphate carboxylase activity"/>
    <property type="evidence" value="ECO:0007669"/>
    <property type="project" value="InterPro"/>
</dbReference>
<dbReference type="PANTHER" id="PTHR42704:SF15">
    <property type="entry name" value="RIBULOSE BISPHOSPHATE CARBOXYLASE LARGE CHAIN"/>
    <property type="match status" value="1"/>
</dbReference>
<proteinExistence type="predicted"/>
<dbReference type="Proteomes" id="UP000188268">
    <property type="component" value="Unassembled WGS sequence"/>
</dbReference>
<evidence type="ECO:0000259" key="1">
    <source>
        <dbReference type="Pfam" id="PF00016"/>
    </source>
</evidence>
<keyword evidence="3" id="KW-1185">Reference proteome</keyword>
<feature type="non-terminal residue" evidence="2">
    <location>
        <position position="1"/>
    </location>
</feature>
<dbReference type="GO" id="GO:0000287">
    <property type="term" value="F:magnesium ion binding"/>
    <property type="evidence" value="ECO:0007669"/>
    <property type="project" value="InterPro"/>
</dbReference>
<dbReference type="Gene3D" id="3.20.20.110">
    <property type="entry name" value="Ribulose bisphosphate carboxylase, large subunit, C-terminal domain"/>
    <property type="match status" value="1"/>
</dbReference>
<dbReference type="InterPro" id="IPR000685">
    <property type="entry name" value="RuBisCO_lsu_C"/>
</dbReference>
<dbReference type="InterPro" id="IPR036376">
    <property type="entry name" value="RuBisCO_lsu_C_sf"/>
</dbReference>
<dbReference type="OMA" id="ACEEWKE"/>
<dbReference type="InterPro" id="IPR033966">
    <property type="entry name" value="RuBisCO"/>
</dbReference>
<gene>
    <name evidence="2" type="ORF">CCACVL1_01299</name>
</gene>
<feature type="domain" description="Ribulose bisphosphate carboxylase large subunit C-terminal" evidence="1">
    <location>
        <begin position="1"/>
        <end position="34"/>
    </location>
</feature>
<name>A0A1R3KK70_COCAP</name>
<protein>
    <recommendedName>
        <fullName evidence="1">Ribulose bisphosphate carboxylase large subunit C-terminal domain-containing protein</fullName>
    </recommendedName>
</protein>
<dbReference type="Gramene" id="OMP07459">
    <property type="protein sequence ID" value="OMP07459"/>
    <property type="gene ID" value="CCACVL1_01299"/>
</dbReference>